<dbReference type="PANTHER" id="PTHR33608">
    <property type="entry name" value="BLL2464 PROTEIN"/>
    <property type="match status" value="1"/>
</dbReference>
<evidence type="ECO:0000313" key="3">
    <source>
        <dbReference type="Proteomes" id="UP000610746"/>
    </source>
</evidence>
<dbReference type="SMART" id="SM00327">
    <property type="entry name" value="VWA"/>
    <property type="match status" value="1"/>
</dbReference>
<evidence type="ECO:0000313" key="2">
    <source>
        <dbReference type="EMBL" id="NRS92874.1"/>
    </source>
</evidence>
<dbReference type="PANTHER" id="PTHR33608:SF6">
    <property type="entry name" value="BLL2464 PROTEIN"/>
    <property type="match status" value="1"/>
</dbReference>
<comment type="caution">
    <text evidence="2">The sequence shown here is derived from an EMBL/GenBank/DDBJ whole genome shotgun (WGS) entry which is preliminary data.</text>
</comment>
<evidence type="ECO:0000259" key="1">
    <source>
        <dbReference type="PROSITE" id="PS50234"/>
    </source>
</evidence>
<reference evidence="2" key="1">
    <citation type="submission" date="2020-05" db="EMBL/GenBank/DDBJ databases">
        <title>Genomic Encyclopedia of Type Strains, Phase IV (KMG-V): Genome sequencing to study the core and pangenomes of soil and plant-associated prokaryotes.</title>
        <authorList>
            <person name="Whitman W."/>
        </authorList>
    </citation>
    <scope>NUCLEOTIDE SEQUENCE</scope>
    <source>
        <strain evidence="2">16F</strain>
    </source>
</reference>
<proteinExistence type="predicted"/>
<dbReference type="EMBL" id="JABSNO010000013">
    <property type="protein sequence ID" value="NRS92874.1"/>
    <property type="molecule type" value="Genomic_DNA"/>
</dbReference>
<name>A0A8J8G7S2_9FLAO</name>
<dbReference type="SUPFAM" id="SSF53300">
    <property type="entry name" value="vWA-like"/>
    <property type="match status" value="1"/>
</dbReference>
<sequence>MILKFNYHVAIINYFSNMEIKDIIKKVKQIEIRTRRKTEASLMGSYHSAFKGQGMTFSEVRPYQFGDEIRRIDWNKTARFQEPFVKVMEEERELTMMLLVDISASMDYGTKTQLKREFVAEIAATLGFSAAGNNDKVGVILFADKVYKVIPPKKGRKHILSIISTILSADYIPAKSNIDVALEYMLSVFKKKSLLFMFSDFEDDYSLKILRIASKKHQFLGLRIYDDKDNEIPDIGYTLFQDVETGRQVWANTSSKRWRYQFAEAQKQKLKKIKEDFENSASNFLNINTGEDYSKFLYQYFQKK</sequence>
<feature type="domain" description="VWFA" evidence="1">
    <location>
        <begin position="95"/>
        <end position="277"/>
    </location>
</feature>
<dbReference type="CDD" id="cd00198">
    <property type="entry name" value="vWFA"/>
    <property type="match status" value="1"/>
</dbReference>
<dbReference type="InterPro" id="IPR002035">
    <property type="entry name" value="VWF_A"/>
</dbReference>
<keyword evidence="3" id="KW-1185">Reference proteome</keyword>
<dbReference type="InterPro" id="IPR002881">
    <property type="entry name" value="DUF58"/>
</dbReference>
<dbReference type="Gene3D" id="3.40.50.410">
    <property type="entry name" value="von Willebrand factor, type A domain"/>
    <property type="match status" value="1"/>
</dbReference>
<protein>
    <submittedName>
        <fullName evidence="2">Uncharacterized protein (DUF58 family)</fullName>
    </submittedName>
</protein>
<dbReference type="PROSITE" id="PS50234">
    <property type="entry name" value="VWFA"/>
    <property type="match status" value="1"/>
</dbReference>
<organism evidence="2 3">
    <name type="scientific">Frigoriflavimonas asaccharolytica</name>
    <dbReference type="NCBI Taxonomy" id="2735899"/>
    <lineage>
        <taxon>Bacteria</taxon>
        <taxon>Pseudomonadati</taxon>
        <taxon>Bacteroidota</taxon>
        <taxon>Flavobacteriia</taxon>
        <taxon>Flavobacteriales</taxon>
        <taxon>Weeksellaceae</taxon>
        <taxon>Frigoriflavimonas</taxon>
    </lineage>
</organism>
<dbReference type="InterPro" id="IPR036465">
    <property type="entry name" value="vWFA_dom_sf"/>
</dbReference>
<dbReference type="AlphaFoldDB" id="A0A8J8G7S2"/>
<dbReference type="Pfam" id="PF01882">
    <property type="entry name" value="DUF58"/>
    <property type="match status" value="1"/>
</dbReference>
<dbReference type="Proteomes" id="UP000610746">
    <property type="component" value="Unassembled WGS sequence"/>
</dbReference>
<accession>A0A8J8G7S2</accession>
<gene>
    <name evidence="2" type="ORF">HNQ03_001955</name>
</gene>